<feature type="compositionally biased region" description="Basic and acidic residues" evidence="1">
    <location>
        <begin position="1"/>
        <end position="21"/>
    </location>
</feature>
<comment type="caution">
    <text evidence="2">The sequence shown here is derived from an EMBL/GenBank/DDBJ whole genome shotgun (WGS) entry which is preliminary data.</text>
</comment>
<feature type="compositionally biased region" description="Basic residues" evidence="1">
    <location>
        <begin position="22"/>
        <end position="34"/>
    </location>
</feature>
<evidence type="ECO:0000313" key="2">
    <source>
        <dbReference type="EMBL" id="KAH3776909.1"/>
    </source>
</evidence>
<gene>
    <name evidence="2" type="ORF">DPMN_178343</name>
</gene>
<organism evidence="2 3">
    <name type="scientific">Dreissena polymorpha</name>
    <name type="common">Zebra mussel</name>
    <name type="synonym">Mytilus polymorpha</name>
    <dbReference type="NCBI Taxonomy" id="45954"/>
    <lineage>
        <taxon>Eukaryota</taxon>
        <taxon>Metazoa</taxon>
        <taxon>Spiralia</taxon>
        <taxon>Lophotrochozoa</taxon>
        <taxon>Mollusca</taxon>
        <taxon>Bivalvia</taxon>
        <taxon>Autobranchia</taxon>
        <taxon>Heteroconchia</taxon>
        <taxon>Euheterodonta</taxon>
        <taxon>Imparidentia</taxon>
        <taxon>Neoheterodontei</taxon>
        <taxon>Myida</taxon>
        <taxon>Dreissenoidea</taxon>
        <taxon>Dreissenidae</taxon>
        <taxon>Dreissena</taxon>
    </lineage>
</organism>
<evidence type="ECO:0000313" key="3">
    <source>
        <dbReference type="Proteomes" id="UP000828390"/>
    </source>
</evidence>
<protein>
    <submittedName>
        <fullName evidence="2">Uncharacterized protein</fullName>
    </submittedName>
</protein>
<accession>A0A9D4ED74</accession>
<dbReference type="EMBL" id="JAIWYP010000009">
    <property type="protein sequence ID" value="KAH3776909.1"/>
    <property type="molecule type" value="Genomic_DNA"/>
</dbReference>
<dbReference type="Proteomes" id="UP000828390">
    <property type="component" value="Unassembled WGS sequence"/>
</dbReference>
<reference evidence="2" key="2">
    <citation type="submission" date="2020-11" db="EMBL/GenBank/DDBJ databases">
        <authorList>
            <person name="McCartney M.A."/>
            <person name="Auch B."/>
            <person name="Kono T."/>
            <person name="Mallez S."/>
            <person name="Becker A."/>
            <person name="Gohl D.M."/>
            <person name="Silverstein K.A.T."/>
            <person name="Koren S."/>
            <person name="Bechman K.B."/>
            <person name="Herman A."/>
            <person name="Abrahante J.E."/>
            <person name="Garbe J."/>
        </authorList>
    </citation>
    <scope>NUCLEOTIDE SEQUENCE</scope>
    <source>
        <strain evidence="2">Duluth1</strain>
        <tissue evidence="2">Whole animal</tissue>
    </source>
</reference>
<name>A0A9D4ED74_DREPO</name>
<keyword evidence="3" id="KW-1185">Reference proteome</keyword>
<dbReference type="AlphaFoldDB" id="A0A9D4ED74"/>
<reference evidence="2" key="1">
    <citation type="journal article" date="2019" name="bioRxiv">
        <title>The Genome of the Zebra Mussel, Dreissena polymorpha: A Resource for Invasive Species Research.</title>
        <authorList>
            <person name="McCartney M.A."/>
            <person name="Auch B."/>
            <person name="Kono T."/>
            <person name="Mallez S."/>
            <person name="Zhang Y."/>
            <person name="Obille A."/>
            <person name="Becker A."/>
            <person name="Abrahante J.E."/>
            <person name="Garbe J."/>
            <person name="Badalamenti J.P."/>
            <person name="Herman A."/>
            <person name="Mangelson H."/>
            <person name="Liachko I."/>
            <person name="Sullivan S."/>
            <person name="Sone E.D."/>
            <person name="Koren S."/>
            <person name="Silverstein K.A.T."/>
            <person name="Beckman K.B."/>
            <person name="Gohl D.M."/>
        </authorList>
    </citation>
    <scope>NUCLEOTIDE SEQUENCE</scope>
    <source>
        <strain evidence="2">Duluth1</strain>
        <tissue evidence="2">Whole animal</tissue>
    </source>
</reference>
<sequence length="155" mass="18484">MNEHIYHVEVVEPQRSDPEPSRKRKNGKTKEIQKKKRMCGENYKGVKKNKEGVKVYCTERAGRFLCPSGCGKKCEKSNDTNCKLVAEEDRATIFEKFWKHMSWAEKRCYVTSHVDRCEVKQRTTYRSRRKQSKELFVYSLFEKRRRSCKSMPVYV</sequence>
<feature type="region of interest" description="Disordered" evidence="1">
    <location>
        <begin position="1"/>
        <end position="34"/>
    </location>
</feature>
<proteinExistence type="predicted"/>
<evidence type="ECO:0000256" key="1">
    <source>
        <dbReference type="SAM" id="MobiDB-lite"/>
    </source>
</evidence>